<keyword evidence="2" id="KW-0472">Membrane</keyword>
<keyword evidence="2" id="KW-0812">Transmembrane</keyword>
<feature type="region of interest" description="Disordered" evidence="1">
    <location>
        <begin position="1"/>
        <end position="28"/>
    </location>
</feature>
<name>A0A7D5E6J3_9EURY</name>
<proteinExistence type="predicted"/>
<evidence type="ECO:0008006" key="5">
    <source>
        <dbReference type="Google" id="ProtNLM"/>
    </source>
</evidence>
<dbReference type="GeneID" id="55821393"/>
<gene>
    <name evidence="3" type="ORF">HWN40_06920</name>
</gene>
<dbReference type="AlphaFoldDB" id="A0A7D5E6J3"/>
<protein>
    <recommendedName>
        <fullName evidence="5">Transmembrane protein</fullName>
    </recommendedName>
</protein>
<evidence type="ECO:0000256" key="2">
    <source>
        <dbReference type="SAM" id="Phobius"/>
    </source>
</evidence>
<dbReference type="KEGG" id="mzi:HWN40_06920"/>
<accession>A0A7D5E6J3</accession>
<reference evidence="3 4" key="1">
    <citation type="submission" date="2020-06" db="EMBL/GenBank/DDBJ databases">
        <title>Methanolobus halotolerans sp. nov., isolated from a saline lake Tus in Siberia.</title>
        <authorList>
            <person name="Shen Y."/>
            <person name="Chen S.-C."/>
            <person name="Lai M.-C."/>
            <person name="Huang H.-H."/>
            <person name="Chiu H.-H."/>
            <person name="Tang S.-L."/>
            <person name="Rogozin D.Y."/>
            <person name="Degermendzhy A.G."/>
        </authorList>
    </citation>
    <scope>NUCLEOTIDE SEQUENCE [LARGE SCALE GENOMIC DNA]</scope>
    <source>
        <strain evidence="3 4">DSM 21339</strain>
    </source>
</reference>
<evidence type="ECO:0000313" key="3">
    <source>
        <dbReference type="EMBL" id="QLC49992.1"/>
    </source>
</evidence>
<evidence type="ECO:0000256" key="1">
    <source>
        <dbReference type="SAM" id="MobiDB-lite"/>
    </source>
</evidence>
<keyword evidence="4" id="KW-1185">Reference proteome</keyword>
<feature type="compositionally biased region" description="Basic and acidic residues" evidence="1">
    <location>
        <begin position="1"/>
        <end position="12"/>
    </location>
</feature>
<organism evidence="3 4">
    <name type="scientific">Methanolobus zinderi</name>
    <dbReference type="NCBI Taxonomy" id="536044"/>
    <lineage>
        <taxon>Archaea</taxon>
        <taxon>Methanobacteriati</taxon>
        <taxon>Methanobacteriota</taxon>
        <taxon>Stenosarchaea group</taxon>
        <taxon>Methanomicrobia</taxon>
        <taxon>Methanosarcinales</taxon>
        <taxon>Methanosarcinaceae</taxon>
        <taxon>Methanolobus</taxon>
    </lineage>
</organism>
<dbReference type="EMBL" id="CP058215">
    <property type="protein sequence ID" value="QLC49992.1"/>
    <property type="molecule type" value="Genomic_DNA"/>
</dbReference>
<feature type="transmembrane region" description="Helical" evidence="2">
    <location>
        <begin position="37"/>
        <end position="59"/>
    </location>
</feature>
<dbReference type="RefSeq" id="WP_176965048.1">
    <property type="nucleotide sequence ID" value="NZ_CP058215.1"/>
</dbReference>
<keyword evidence="2" id="KW-1133">Transmembrane helix</keyword>
<evidence type="ECO:0000313" key="4">
    <source>
        <dbReference type="Proteomes" id="UP000509594"/>
    </source>
</evidence>
<dbReference type="Proteomes" id="UP000509594">
    <property type="component" value="Chromosome"/>
</dbReference>
<sequence length="61" mass="6669">MEDHEKYSEVKKNSTKTQHNDNAGHCSSSSKCCCGAFGSNFGIGLWILIGITVGLLWYLST</sequence>